<evidence type="ECO:0000313" key="2">
    <source>
        <dbReference type="Proteomes" id="UP001158048"/>
    </source>
</evidence>
<reference evidence="1" key="1">
    <citation type="submission" date="2017-05" db="EMBL/GenBank/DDBJ databases">
        <authorList>
            <person name="Varghese N."/>
            <person name="Submissions S."/>
        </authorList>
    </citation>
    <scope>NUCLEOTIDE SEQUENCE</scope>
    <source>
        <strain evidence="1">LMG 28168</strain>
    </source>
</reference>
<proteinExistence type="predicted"/>
<comment type="caution">
    <text evidence="1">The sequence shown here is derived from an EMBL/GenBank/DDBJ whole genome shotgun (WGS) entry which is preliminary data.</text>
</comment>
<dbReference type="Proteomes" id="UP001158048">
    <property type="component" value="Unassembled WGS sequence"/>
</dbReference>
<organism evidence="1 2">
    <name type="scientific">Pseudomonas helmanticensis</name>
    <dbReference type="NCBI Taxonomy" id="1471381"/>
    <lineage>
        <taxon>Bacteria</taxon>
        <taxon>Pseudomonadati</taxon>
        <taxon>Pseudomonadota</taxon>
        <taxon>Gammaproteobacteria</taxon>
        <taxon>Pseudomonadales</taxon>
        <taxon>Pseudomonadaceae</taxon>
        <taxon>Pseudomonas</taxon>
    </lineage>
</organism>
<protein>
    <submittedName>
        <fullName evidence="1">Uncharacterized protein</fullName>
    </submittedName>
</protein>
<dbReference type="EMBL" id="FXUY01000002">
    <property type="protein sequence ID" value="SMQ30364.1"/>
    <property type="molecule type" value="Genomic_DNA"/>
</dbReference>
<sequence>MPFLAEQNGPSFGKLINTGQCNTTLAGRGSEISIGSIITEECRQLISIKWMRDNGVVQA</sequence>
<gene>
    <name evidence="1" type="ORF">SAMN04488483_5362</name>
</gene>
<evidence type="ECO:0000313" key="1">
    <source>
        <dbReference type="EMBL" id="SMQ30364.1"/>
    </source>
</evidence>
<name>A0ACD2UD96_9PSED</name>
<accession>A0ACD2UD96</accession>
<keyword evidence="2" id="KW-1185">Reference proteome</keyword>